<evidence type="ECO:0000313" key="1">
    <source>
        <dbReference type="EMBL" id="BAM07012.1"/>
    </source>
</evidence>
<dbReference type="EMBL" id="AP012342">
    <property type="protein sequence ID" value="BAM07012.1"/>
    <property type="molecule type" value="Genomic_DNA"/>
</dbReference>
<name>I0IP13_LEPFC</name>
<dbReference type="eggNOG" id="ENOG502ZSPY">
    <property type="taxonomic scope" value="Bacteria"/>
</dbReference>
<protein>
    <submittedName>
        <fullName evidence="1">Uncharacterized protein</fullName>
    </submittedName>
</protein>
<dbReference type="OrthoDB" id="9809349at2"/>
<sequence>MKQKVIREIVRVDGNHQLHINVPLDMGDEFEVILMPLRPKSEFESLSDDDRFNLAAYATVVDDDPEEDVLWERYTHA</sequence>
<dbReference type="Proteomes" id="UP000007382">
    <property type="component" value="Chromosome"/>
</dbReference>
<dbReference type="RefSeq" id="WP_014449501.1">
    <property type="nucleotide sequence ID" value="NC_017094.1"/>
</dbReference>
<dbReference type="AlphaFoldDB" id="I0IP13"/>
<reference evidence="2" key="2">
    <citation type="submission" date="2012-03" db="EMBL/GenBank/DDBJ databases">
        <title>The complete genome sequence of the pioneer microbe on fresh volcanic deposit, Leptospirillum ferrooxidans strain C2-3.</title>
        <authorList>
            <person name="Fujimura R."/>
            <person name="Sato Y."/>
            <person name="Nishizawa T."/>
            <person name="Nanba K."/>
            <person name="Oshima K."/>
            <person name="Hattori M."/>
            <person name="Kamijo T."/>
            <person name="Ohta H."/>
        </authorList>
    </citation>
    <scope>NUCLEOTIDE SEQUENCE [LARGE SCALE GENOMIC DNA]</scope>
    <source>
        <strain evidence="2">C2-3</strain>
    </source>
</reference>
<keyword evidence="2" id="KW-1185">Reference proteome</keyword>
<evidence type="ECO:0000313" key="2">
    <source>
        <dbReference type="Proteomes" id="UP000007382"/>
    </source>
</evidence>
<proteinExistence type="predicted"/>
<dbReference type="KEGG" id="lfc:LFE_1329"/>
<dbReference type="PATRIC" id="fig|1162668.3.peg.1565"/>
<gene>
    <name evidence="1" type="ordered locus">LFE_1329</name>
</gene>
<reference evidence="1 2" key="1">
    <citation type="journal article" date="2012" name="J. Bacteriol.">
        <title>Complete Genome Sequence of Leptospirillum ferrooxidans Strain C2-3, Isolated from a Fresh Volcanic Ash Deposit on the Island of Miyake, Japan.</title>
        <authorList>
            <person name="Fujimura R."/>
            <person name="Sato Y."/>
            <person name="Nishizawa T."/>
            <person name="Oshima K."/>
            <person name="Kim S.-W."/>
            <person name="Hattori M."/>
            <person name="Kamijo T."/>
            <person name="Ohta H."/>
        </authorList>
    </citation>
    <scope>NUCLEOTIDE SEQUENCE [LARGE SCALE GENOMIC DNA]</scope>
    <source>
        <strain evidence="1 2">C2-3</strain>
    </source>
</reference>
<dbReference type="HOGENOM" id="CLU_2650372_0_0_0"/>
<organism evidence="1 2">
    <name type="scientific">Leptospirillum ferrooxidans (strain C2-3)</name>
    <dbReference type="NCBI Taxonomy" id="1162668"/>
    <lineage>
        <taxon>Bacteria</taxon>
        <taxon>Pseudomonadati</taxon>
        <taxon>Nitrospirota</taxon>
        <taxon>Nitrospiria</taxon>
        <taxon>Nitrospirales</taxon>
        <taxon>Nitrospiraceae</taxon>
        <taxon>Leptospirillum</taxon>
    </lineage>
</organism>
<accession>I0IP13</accession>